<feature type="transmembrane region" description="Helical" evidence="1">
    <location>
        <begin position="233"/>
        <end position="252"/>
    </location>
</feature>
<dbReference type="GO" id="GO:0016020">
    <property type="term" value="C:membrane"/>
    <property type="evidence" value="ECO:0007669"/>
    <property type="project" value="TreeGrafter"/>
</dbReference>
<feature type="transmembrane region" description="Helical" evidence="1">
    <location>
        <begin position="173"/>
        <end position="193"/>
    </location>
</feature>
<proteinExistence type="predicted"/>
<dbReference type="SUPFAM" id="SSF103473">
    <property type="entry name" value="MFS general substrate transporter"/>
    <property type="match status" value="1"/>
</dbReference>
<keyword evidence="1" id="KW-0812">Transmembrane</keyword>
<feature type="transmembrane region" description="Helical" evidence="1">
    <location>
        <begin position="82"/>
        <end position="100"/>
    </location>
</feature>
<dbReference type="Pfam" id="PF07690">
    <property type="entry name" value="MFS_1"/>
    <property type="match status" value="1"/>
</dbReference>
<dbReference type="Gene3D" id="1.20.1250.20">
    <property type="entry name" value="MFS general substrate transporter like domains"/>
    <property type="match status" value="2"/>
</dbReference>
<dbReference type="InterPro" id="IPR011701">
    <property type="entry name" value="MFS"/>
</dbReference>
<feature type="transmembrane region" description="Helical" evidence="1">
    <location>
        <begin position="141"/>
        <end position="161"/>
    </location>
</feature>
<evidence type="ECO:0000313" key="4">
    <source>
        <dbReference type="WBParaSite" id="NBR_0001002701-mRNA-1"/>
    </source>
</evidence>
<keyword evidence="1" id="KW-1133">Transmembrane helix</keyword>
<dbReference type="STRING" id="27835.A0A0N4Y2R2"/>
<dbReference type="PANTHER" id="PTHR45757">
    <property type="entry name" value="PROTEIN CBG23364-RELATED"/>
    <property type="match status" value="1"/>
</dbReference>
<dbReference type="GO" id="GO:0022857">
    <property type="term" value="F:transmembrane transporter activity"/>
    <property type="evidence" value="ECO:0007669"/>
    <property type="project" value="InterPro"/>
</dbReference>
<evidence type="ECO:0000313" key="3">
    <source>
        <dbReference type="Proteomes" id="UP000271162"/>
    </source>
</evidence>
<feature type="transmembrane region" description="Helical" evidence="1">
    <location>
        <begin position="273"/>
        <end position="294"/>
    </location>
</feature>
<reference evidence="2 3" key="2">
    <citation type="submission" date="2018-11" db="EMBL/GenBank/DDBJ databases">
        <authorList>
            <consortium name="Pathogen Informatics"/>
        </authorList>
    </citation>
    <scope>NUCLEOTIDE SEQUENCE [LARGE SCALE GENOMIC DNA]</scope>
</reference>
<keyword evidence="1" id="KW-0472">Membrane</keyword>
<evidence type="ECO:0000256" key="1">
    <source>
        <dbReference type="SAM" id="Phobius"/>
    </source>
</evidence>
<dbReference type="WBParaSite" id="NBR_0001002701-mRNA-1">
    <property type="protein sequence ID" value="NBR_0001002701-mRNA-1"/>
    <property type="gene ID" value="NBR_0001002701"/>
</dbReference>
<organism evidence="4">
    <name type="scientific">Nippostrongylus brasiliensis</name>
    <name type="common">Rat hookworm</name>
    <dbReference type="NCBI Taxonomy" id="27835"/>
    <lineage>
        <taxon>Eukaryota</taxon>
        <taxon>Metazoa</taxon>
        <taxon>Ecdysozoa</taxon>
        <taxon>Nematoda</taxon>
        <taxon>Chromadorea</taxon>
        <taxon>Rhabditida</taxon>
        <taxon>Rhabditina</taxon>
        <taxon>Rhabditomorpha</taxon>
        <taxon>Strongyloidea</taxon>
        <taxon>Heligmosomidae</taxon>
        <taxon>Nippostrongylus</taxon>
    </lineage>
</organism>
<dbReference type="Proteomes" id="UP000271162">
    <property type="component" value="Unassembled WGS sequence"/>
</dbReference>
<dbReference type="PANTHER" id="PTHR45757:SF15">
    <property type="entry name" value="MFS DOMAIN-CONTAINING PROTEIN"/>
    <property type="match status" value="1"/>
</dbReference>
<dbReference type="EMBL" id="UYSL01020241">
    <property type="protein sequence ID" value="VDL73617.1"/>
    <property type="molecule type" value="Genomic_DNA"/>
</dbReference>
<evidence type="ECO:0000313" key="2">
    <source>
        <dbReference type="EMBL" id="VDL73617.1"/>
    </source>
</evidence>
<protein>
    <submittedName>
        <fullName evidence="4">MFS domain-containing protein</fullName>
    </submittedName>
</protein>
<dbReference type="AlphaFoldDB" id="A0A0N4Y2R2"/>
<reference evidence="4" key="1">
    <citation type="submission" date="2017-02" db="UniProtKB">
        <authorList>
            <consortium name="WormBaseParasite"/>
        </authorList>
    </citation>
    <scope>IDENTIFICATION</scope>
</reference>
<gene>
    <name evidence="2" type="ORF">NBR_LOCUS10028</name>
</gene>
<feature type="transmembrane region" description="Helical" evidence="1">
    <location>
        <begin position="54"/>
        <end position="75"/>
    </location>
</feature>
<sequence>MANFRYVILLSATLSMTFIYSNRIVFGFTVICQVPDNSNTTTSDYFLNDSAMKAWMFTATAIGMCIGPIPLYWAYKADTRKLILGYGIVSALATLLYPLADHIGMWPSLAARFFTGFAQASQLHITNEVAQIWARDSEMSLFFSTLLCSSQIGPLFTMILGGELCSSSLGWAATYYVLGMLCLMTTALFAFLYTEDVKENRFVSDREAVLIIEGRKEVSAKAPVPYIDLLTDVSVWTTLVMFVGYYIGMIIYQQYSPTFIKQVLNYSIRETGYFSAIPMIAAIVIKLAVGKLMGSITVTFSSLLPYTADVLI</sequence>
<name>A0A0N4Y2R2_NIPBR</name>
<keyword evidence="3" id="KW-1185">Reference proteome</keyword>
<accession>A0A0N4Y2R2</accession>
<dbReference type="InterPro" id="IPR036259">
    <property type="entry name" value="MFS_trans_sf"/>
</dbReference>